<dbReference type="PANTHER" id="PTHR43537:SF49">
    <property type="entry name" value="TRANSCRIPTIONAL REGULATORY PROTEIN"/>
    <property type="match status" value="1"/>
</dbReference>
<dbReference type="PROSITE" id="PS50949">
    <property type="entry name" value="HTH_GNTR"/>
    <property type="match status" value="1"/>
</dbReference>
<dbReference type="InterPro" id="IPR036390">
    <property type="entry name" value="WH_DNA-bd_sf"/>
</dbReference>
<evidence type="ECO:0000256" key="2">
    <source>
        <dbReference type="ARBA" id="ARBA00023125"/>
    </source>
</evidence>
<gene>
    <name evidence="5" type="ORF">SAMN04488117_11194</name>
</gene>
<proteinExistence type="predicted"/>
<dbReference type="InterPro" id="IPR000485">
    <property type="entry name" value="AsnC-type_HTH_dom"/>
</dbReference>
<dbReference type="InterPro" id="IPR008920">
    <property type="entry name" value="TF_FadR/GntR_C"/>
</dbReference>
<dbReference type="PANTHER" id="PTHR43537">
    <property type="entry name" value="TRANSCRIPTIONAL REGULATOR, GNTR FAMILY"/>
    <property type="match status" value="1"/>
</dbReference>
<name>A0A1G7RA90_9RHOB</name>
<feature type="domain" description="HTH gntR-type" evidence="4">
    <location>
        <begin position="8"/>
        <end position="75"/>
    </location>
</feature>
<dbReference type="InterPro" id="IPR036388">
    <property type="entry name" value="WH-like_DNA-bd_sf"/>
</dbReference>
<dbReference type="RefSeq" id="WP_074646375.1">
    <property type="nucleotide sequence ID" value="NZ_FNBL01000011.1"/>
</dbReference>
<dbReference type="SUPFAM" id="SSF46785">
    <property type="entry name" value="Winged helix' DNA-binding domain"/>
    <property type="match status" value="1"/>
</dbReference>
<dbReference type="CDD" id="cd07377">
    <property type="entry name" value="WHTH_GntR"/>
    <property type="match status" value="1"/>
</dbReference>
<dbReference type="GO" id="GO:0003700">
    <property type="term" value="F:DNA-binding transcription factor activity"/>
    <property type="evidence" value="ECO:0007669"/>
    <property type="project" value="InterPro"/>
</dbReference>
<dbReference type="OrthoDB" id="8114900at2"/>
<accession>A0A1G7RA90</accession>
<evidence type="ECO:0000259" key="4">
    <source>
        <dbReference type="PROSITE" id="PS50949"/>
    </source>
</evidence>
<dbReference type="Gene3D" id="1.10.10.10">
    <property type="entry name" value="Winged helix-like DNA-binding domain superfamily/Winged helix DNA-binding domain"/>
    <property type="match status" value="1"/>
</dbReference>
<dbReference type="AlphaFoldDB" id="A0A1G7RA90"/>
<dbReference type="InterPro" id="IPR000524">
    <property type="entry name" value="Tscrpt_reg_HTH_GntR"/>
</dbReference>
<dbReference type="SMART" id="SM00345">
    <property type="entry name" value="HTH_GNTR"/>
    <property type="match status" value="1"/>
</dbReference>
<dbReference type="PRINTS" id="PR00033">
    <property type="entry name" value="HTHASNC"/>
</dbReference>
<dbReference type="Proteomes" id="UP000182284">
    <property type="component" value="Unassembled WGS sequence"/>
</dbReference>
<dbReference type="Gene3D" id="1.20.120.530">
    <property type="entry name" value="GntR ligand-binding domain-like"/>
    <property type="match status" value="1"/>
</dbReference>
<organism evidence="5 6">
    <name type="scientific">Celeribacter baekdonensis</name>
    <dbReference type="NCBI Taxonomy" id="875171"/>
    <lineage>
        <taxon>Bacteria</taxon>
        <taxon>Pseudomonadati</taxon>
        <taxon>Pseudomonadota</taxon>
        <taxon>Alphaproteobacteria</taxon>
        <taxon>Rhodobacterales</taxon>
        <taxon>Roseobacteraceae</taxon>
        <taxon>Celeribacter</taxon>
    </lineage>
</organism>
<evidence type="ECO:0000313" key="5">
    <source>
        <dbReference type="EMBL" id="SDG07633.1"/>
    </source>
</evidence>
<dbReference type="SMART" id="SM00895">
    <property type="entry name" value="FCD"/>
    <property type="match status" value="1"/>
</dbReference>
<evidence type="ECO:0000256" key="1">
    <source>
        <dbReference type="ARBA" id="ARBA00023015"/>
    </source>
</evidence>
<dbReference type="PRINTS" id="PR00035">
    <property type="entry name" value="HTHGNTR"/>
</dbReference>
<protein>
    <submittedName>
        <fullName evidence="5">Transcriptional regulator, GntR family</fullName>
    </submittedName>
</protein>
<evidence type="ECO:0000256" key="3">
    <source>
        <dbReference type="ARBA" id="ARBA00023163"/>
    </source>
</evidence>
<evidence type="ECO:0000313" key="6">
    <source>
        <dbReference type="Proteomes" id="UP000182284"/>
    </source>
</evidence>
<dbReference type="InterPro" id="IPR011711">
    <property type="entry name" value="GntR_C"/>
</dbReference>
<dbReference type="GO" id="GO:0043565">
    <property type="term" value="F:sequence-specific DNA binding"/>
    <property type="evidence" value="ECO:0007669"/>
    <property type="project" value="InterPro"/>
</dbReference>
<reference evidence="5 6" key="1">
    <citation type="submission" date="2016-10" db="EMBL/GenBank/DDBJ databases">
        <authorList>
            <person name="de Groot N.N."/>
        </authorList>
    </citation>
    <scope>NUCLEOTIDE SEQUENCE [LARGE SCALE GENOMIC DNA]</scope>
    <source>
        <strain evidence="5 6">DSM 27375</strain>
    </source>
</reference>
<dbReference type="SUPFAM" id="SSF48008">
    <property type="entry name" value="GntR ligand-binding domain-like"/>
    <property type="match status" value="1"/>
</dbReference>
<dbReference type="EMBL" id="FNBL01000011">
    <property type="protein sequence ID" value="SDG07633.1"/>
    <property type="molecule type" value="Genomic_DNA"/>
</dbReference>
<sequence length="223" mass="24670">MSDHPDEIPQGQSAYRRLLEEIRNGVLEPGMRLREVEIAERLGLSRTPVREAMRLLEGDGLVVHQPRLGATVRALGYAEIMELYEMRAVLEGTAARLAARAASEVELSELTALNAEFAEAIGHQAKAAEINRQFHMILQDAAKNRFLIKSISSLQKTMMILGPTTLLDADRAQSAVGEHGRIMAALNARDGARAEAEMRAHIEAAQRARLKGLRARERAMEED</sequence>
<dbReference type="Pfam" id="PF00392">
    <property type="entry name" value="GntR"/>
    <property type="match status" value="1"/>
</dbReference>
<dbReference type="Pfam" id="PF07729">
    <property type="entry name" value="FCD"/>
    <property type="match status" value="1"/>
</dbReference>
<keyword evidence="2" id="KW-0238">DNA-binding</keyword>
<keyword evidence="1" id="KW-0805">Transcription regulation</keyword>
<keyword evidence="3" id="KW-0804">Transcription</keyword>